<feature type="region of interest" description="Disordered" evidence="3">
    <location>
        <begin position="803"/>
        <end position="823"/>
    </location>
</feature>
<dbReference type="PROSITE" id="PS51257">
    <property type="entry name" value="PROKAR_LIPOPROTEIN"/>
    <property type="match status" value="1"/>
</dbReference>
<evidence type="ECO:0000313" key="5">
    <source>
        <dbReference type="Proteomes" id="UP001221302"/>
    </source>
</evidence>
<feature type="repeat" description="TPR" evidence="1">
    <location>
        <begin position="251"/>
        <end position="284"/>
    </location>
</feature>
<dbReference type="SUPFAM" id="SSF48452">
    <property type="entry name" value="TPR-like"/>
    <property type="match status" value="3"/>
</dbReference>
<reference evidence="4" key="1">
    <citation type="submission" date="2023-03" db="EMBL/GenBank/DDBJ databases">
        <title>Stygiobacter electus gen. nov., sp. nov., facultatively anaerobic thermotolerant bacterium of the class Ignavibacteria from a well of Yessentuki mineral water deposit.</title>
        <authorList>
            <person name="Podosokorskaya O.A."/>
            <person name="Elcheninov A.G."/>
            <person name="Petrova N.F."/>
            <person name="Zavarzina D.G."/>
            <person name="Kublanov I.V."/>
            <person name="Merkel A.Y."/>
        </authorList>
    </citation>
    <scope>NUCLEOTIDE SEQUENCE</scope>
    <source>
        <strain evidence="4">09-Me</strain>
    </source>
</reference>
<protein>
    <submittedName>
        <fullName evidence="4">Tetratricopeptide repeat protein</fullName>
    </submittedName>
</protein>
<keyword evidence="1" id="KW-0802">TPR repeat</keyword>
<keyword evidence="2" id="KW-0175">Coiled coil</keyword>
<name>A0AAE3TE00_9BACT</name>
<dbReference type="EMBL" id="JARGDL010000023">
    <property type="protein sequence ID" value="MDF1613006.1"/>
    <property type="molecule type" value="Genomic_DNA"/>
</dbReference>
<dbReference type="RefSeq" id="WP_321536777.1">
    <property type="nucleotide sequence ID" value="NZ_JARGDL010000023.1"/>
</dbReference>
<keyword evidence="5" id="KW-1185">Reference proteome</keyword>
<feature type="compositionally biased region" description="Polar residues" evidence="3">
    <location>
        <begin position="72"/>
        <end position="83"/>
    </location>
</feature>
<proteinExistence type="predicted"/>
<dbReference type="InterPro" id="IPR006597">
    <property type="entry name" value="Sel1-like"/>
</dbReference>
<feature type="region of interest" description="Disordered" evidence="3">
    <location>
        <begin position="718"/>
        <end position="759"/>
    </location>
</feature>
<dbReference type="Gene3D" id="1.25.40.10">
    <property type="entry name" value="Tetratricopeptide repeat domain"/>
    <property type="match status" value="5"/>
</dbReference>
<dbReference type="InterPro" id="IPR019734">
    <property type="entry name" value="TPR_rpt"/>
</dbReference>
<dbReference type="AlphaFoldDB" id="A0AAE3TE00"/>
<comment type="caution">
    <text evidence="4">The sequence shown here is derived from an EMBL/GenBank/DDBJ whole genome shotgun (WGS) entry which is preliminary data.</text>
</comment>
<dbReference type="SMART" id="SM00028">
    <property type="entry name" value="TPR"/>
    <property type="match status" value="3"/>
</dbReference>
<accession>A0AAE3TE00</accession>
<organism evidence="4 5">
    <name type="scientific">Stygiobacter electus</name>
    <dbReference type="NCBI Taxonomy" id="3032292"/>
    <lineage>
        <taxon>Bacteria</taxon>
        <taxon>Pseudomonadati</taxon>
        <taxon>Ignavibacteriota</taxon>
        <taxon>Ignavibacteria</taxon>
        <taxon>Ignavibacteriales</taxon>
        <taxon>Melioribacteraceae</taxon>
        <taxon>Stygiobacter</taxon>
    </lineage>
</organism>
<evidence type="ECO:0000256" key="3">
    <source>
        <dbReference type="SAM" id="MobiDB-lite"/>
    </source>
</evidence>
<dbReference type="PROSITE" id="PS50005">
    <property type="entry name" value="TPR"/>
    <property type="match status" value="1"/>
</dbReference>
<evidence type="ECO:0000256" key="2">
    <source>
        <dbReference type="SAM" id="Coils"/>
    </source>
</evidence>
<feature type="region of interest" description="Disordered" evidence="3">
    <location>
        <begin position="65"/>
        <end position="85"/>
    </location>
</feature>
<sequence>MFTKNQKLSASLALLFILILVSGCELYRDFTTYFNTYYNAKTLFERTEEEILKQKKDPFQFREDAQGGKSIFPTSQTQQFSGETRNRNQFSNQQFGSQSSSQFGTGNLSSGNISQDLTKVIEKCSKILQYEKESSFFPDALFMTGKALYYQQEYSKAQRKFMELAGLKNSKYSLINKLWLAKTNLQLREFDEGLRLIEEVKKEAIEKEEDEIFNEASITKISFLIFREQYVQAINECQDFLKNSNDDEMKALVANQMGIIYLKINDDKNALEAFSSVLKYEPTFDVELKARLQLAKLLKKLNRVDESEEELTNMSNQGKFKNNLDEIYNELSDIYFEKGKYERAIDMLKFVDSTYKQLPTSGIACMKLGKLYEKGIQDYDSAHKYYNKAASSLAPRELKLEAGGKVKNFDRYFFLKKELTELNTQFKYLQNLKLFIQDSLDYAIAEKEYLDENKKMLEASSNQNNENAQAQEILRQQQQQQLQIQQQKLLLELNKNKNNEPIPLKVLIALGKAKKPERPTADSTSIKTSIAANLFNQGSLFYSEIEQYDSALVYFNKIMKDYSDKPIVPQTLFAMATYYETTNDTIKADSLYKIIVEKFPKDKLYEPAAIKLGIITKDSKKKEDVSSDPASLPFQKAEELYYQNKYQEAIDSFKVLANKFPKSRFGAKSLYYIGMIYEENFKNYDSAAVAYGILAKNFALEPLAKNAIAKYDEYQKEKERIKNEEEKKKAEELKKKEEEDKKKLEKEKPVENNTIKVEDNKTINDSLKDDLIPRNKKSYLERLKADTDSLKKKFINNEISDTLKSKINPIKKDSSKTKSPIPE</sequence>
<evidence type="ECO:0000256" key="1">
    <source>
        <dbReference type="PROSITE-ProRule" id="PRU00339"/>
    </source>
</evidence>
<dbReference type="InterPro" id="IPR011990">
    <property type="entry name" value="TPR-like_helical_dom_sf"/>
</dbReference>
<dbReference type="Proteomes" id="UP001221302">
    <property type="component" value="Unassembled WGS sequence"/>
</dbReference>
<gene>
    <name evidence="4" type="ORF">P0M35_12645</name>
</gene>
<dbReference type="SMART" id="SM00671">
    <property type="entry name" value="SEL1"/>
    <property type="match status" value="2"/>
</dbReference>
<evidence type="ECO:0000313" key="4">
    <source>
        <dbReference type="EMBL" id="MDF1613006.1"/>
    </source>
</evidence>
<dbReference type="Pfam" id="PF13174">
    <property type="entry name" value="TPR_6"/>
    <property type="match status" value="2"/>
</dbReference>
<feature type="coiled-coil region" evidence="2">
    <location>
        <begin position="460"/>
        <end position="488"/>
    </location>
</feature>